<evidence type="ECO:0000313" key="4">
    <source>
        <dbReference type="Proteomes" id="UP001500279"/>
    </source>
</evidence>
<accession>A0ABN1JU61</accession>
<dbReference type="Pfam" id="PF03713">
    <property type="entry name" value="DUF305"/>
    <property type="match status" value="1"/>
</dbReference>
<comment type="caution">
    <text evidence="3">The sequence shown here is derived from an EMBL/GenBank/DDBJ whole genome shotgun (WGS) entry which is preliminary data.</text>
</comment>
<organism evidence="3 4">
    <name type="scientific">Ideonella azotifigens</name>
    <dbReference type="NCBI Taxonomy" id="513160"/>
    <lineage>
        <taxon>Bacteria</taxon>
        <taxon>Pseudomonadati</taxon>
        <taxon>Pseudomonadota</taxon>
        <taxon>Betaproteobacteria</taxon>
        <taxon>Burkholderiales</taxon>
        <taxon>Sphaerotilaceae</taxon>
        <taxon>Ideonella</taxon>
    </lineage>
</organism>
<keyword evidence="4" id="KW-1185">Reference proteome</keyword>
<dbReference type="InterPro" id="IPR012347">
    <property type="entry name" value="Ferritin-like"/>
</dbReference>
<evidence type="ECO:0000259" key="2">
    <source>
        <dbReference type="Pfam" id="PF03713"/>
    </source>
</evidence>
<dbReference type="Proteomes" id="UP001500279">
    <property type="component" value="Unassembled WGS sequence"/>
</dbReference>
<proteinExistence type="predicted"/>
<dbReference type="PANTHER" id="PTHR36933">
    <property type="entry name" value="SLL0788 PROTEIN"/>
    <property type="match status" value="1"/>
</dbReference>
<evidence type="ECO:0000313" key="3">
    <source>
        <dbReference type="EMBL" id="GAA0746718.1"/>
    </source>
</evidence>
<name>A0ABN1JU61_9BURK</name>
<feature type="region of interest" description="Disordered" evidence="1">
    <location>
        <begin position="183"/>
        <end position="209"/>
    </location>
</feature>
<dbReference type="PANTHER" id="PTHR36933:SF1">
    <property type="entry name" value="SLL0788 PROTEIN"/>
    <property type="match status" value="1"/>
</dbReference>
<dbReference type="EMBL" id="BAAAEW010000006">
    <property type="protein sequence ID" value="GAA0746718.1"/>
    <property type="molecule type" value="Genomic_DNA"/>
</dbReference>
<gene>
    <name evidence="3" type="ORF">GCM10009107_14560</name>
</gene>
<reference evidence="3 4" key="1">
    <citation type="journal article" date="2019" name="Int. J. Syst. Evol. Microbiol.">
        <title>The Global Catalogue of Microorganisms (GCM) 10K type strain sequencing project: providing services to taxonomists for standard genome sequencing and annotation.</title>
        <authorList>
            <consortium name="The Broad Institute Genomics Platform"/>
            <consortium name="The Broad Institute Genome Sequencing Center for Infectious Disease"/>
            <person name="Wu L."/>
            <person name="Ma J."/>
        </authorList>
    </citation>
    <scope>NUCLEOTIDE SEQUENCE [LARGE SCALE GENOMIC DNA]</scope>
    <source>
        <strain evidence="3 4">JCM 15503</strain>
    </source>
</reference>
<dbReference type="InterPro" id="IPR005183">
    <property type="entry name" value="DUF305_CopM-like"/>
</dbReference>
<protein>
    <recommendedName>
        <fullName evidence="2">DUF305 domain-containing protein</fullName>
    </recommendedName>
</protein>
<feature type="domain" description="DUF305" evidence="2">
    <location>
        <begin position="76"/>
        <end position="151"/>
    </location>
</feature>
<sequence>MAEGLRFEAIEEKSTGNWNKCGSASSTPVADTTFRPAMTHSDATPLRRTTIPAAGVLAMLASLLVVCNVSADSPQAAFAAENDAAMARMMDGMALTPSGDIDRDFALMMIPHHQGAIDMALSELRYGHNEQLRRIAQEIIVEQQQEIAAMHLALGLPLPPSAPAPTQGTPFLAPAVSAAPAAPAGAAASTGPDGAVLGTHCTPHVHNPQ</sequence>
<dbReference type="Gene3D" id="1.20.1260.10">
    <property type="match status" value="1"/>
</dbReference>
<feature type="compositionally biased region" description="Low complexity" evidence="1">
    <location>
        <begin position="183"/>
        <end position="195"/>
    </location>
</feature>
<evidence type="ECO:0000256" key="1">
    <source>
        <dbReference type="SAM" id="MobiDB-lite"/>
    </source>
</evidence>